<feature type="domain" description="Aminopeptidase P N-terminal" evidence="6">
    <location>
        <begin position="67"/>
        <end position="205"/>
    </location>
</feature>
<dbReference type="KEGG" id="clec:106668105"/>
<evidence type="ECO:0000256" key="1">
    <source>
        <dbReference type="ARBA" id="ARBA00001936"/>
    </source>
</evidence>
<dbReference type="RefSeq" id="XP_014252043.1">
    <property type="nucleotide sequence ID" value="XM_014396557.2"/>
</dbReference>
<dbReference type="InterPro" id="IPR036005">
    <property type="entry name" value="Creatinase/aminopeptidase-like"/>
</dbReference>
<keyword evidence="8" id="KW-1185">Reference proteome</keyword>
<dbReference type="GO" id="GO:0070006">
    <property type="term" value="F:metalloaminopeptidase activity"/>
    <property type="evidence" value="ECO:0007669"/>
    <property type="project" value="InterPro"/>
</dbReference>
<dbReference type="SUPFAM" id="SSF55920">
    <property type="entry name" value="Creatinase/aminopeptidase"/>
    <property type="match status" value="1"/>
</dbReference>
<dbReference type="OrthoDB" id="4215474at2759"/>
<dbReference type="SMART" id="SM01011">
    <property type="entry name" value="AMP_N"/>
    <property type="match status" value="1"/>
</dbReference>
<dbReference type="EnsemblMetazoa" id="XM_014396557.2">
    <property type="protein sequence ID" value="XP_014252043.1"/>
    <property type="gene ID" value="LOC106668105"/>
</dbReference>
<dbReference type="Pfam" id="PF00557">
    <property type="entry name" value="Peptidase_M24"/>
    <property type="match status" value="1"/>
</dbReference>
<evidence type="ECO:0000256" key="5">
    <source>
        <dbReference type="ARBA" id="ARBA00023211"/>
    </source>
</evidence>
<dbReference type="GeneID" id="106668105"/>
<organism evidence="7 8">
    <name type="scientific">Cimex lectularius</name>
    <name type="common">Bed bug</name>
    <name type="synonym">Acanthia lectularia</name>
    <dbReference type="NCBI Taxonomy" id="79782"/>
    <lineage>
        <taxon>Eukaryota</taxon>
        <taxon>Metazoa</taxon>
        <taxon>Ecdysozoa</taxon>
        <taxon>Arthropoda</taxon>
        <taxon>Hexapoda</taxon>
        <taxon>Insecta</taxon>
        <taxon>Pterygota</taxon>
        <taxon>Neoptera</taxon>
        <taxon>Paraneoptera</taxon>
        <taxon>Hemiptera</taxon>
        <taxon>Heteroptera</taxon>
        <taxon>Panheteroptera</taxon>
        <taxon>Cimicomorpha</taxon>
        <taxon>Cimicidae</taxon>
        <taxon>Cimex</taxon>
    </lineage>
</organism>
<keyword evidence="3" id="KW-0479">Metal-binding</keyword>
<evidence type="ECO:0000256" key="3">
    <source>
        <dbReference type="ARBA" id="ARBA00022723"/>
    </source>
</evidence>
<comment type="cofactor">
    <cofactor evidence="1">
        <name>Mn(2+)</name>
        <dbReference type="ChEBI" id="CHEBI:29035"/>
    </cofactor>
</comment>
<evidence type="ECO:0000313" key="7">
    <source>
        <dbReference type="EnsemblMetazoa" id="XP_014252043.1"/>
    </source>
</evidence>
<protein>
    <recommendedName>
        <fullName evidence="6">Aminopeptidase P N-terminal domain-containing protein</fullName>
    </recommendedName>
</protein>
<proteinExistence type="inferred from homology"/>
<accession>A0A8I6RUV3</accession>
<evidence type="ECO:0000259" key="6">
    <source>
        <dbReference type="SMART" id="SM01011"/>
    </source>
</evidence>
<dbReference type="PANTHER" id="PTHR43226">
    <property type="entry name" value="XAA-PRO AMINOPEPTIDASE 3"/>
    <property type="match status" value="1"/>
</dbReference>
<name>A0A8I6RUV3_CIMLE</name>
<dbReference type="Proteomes" id="UP000494040">
    <property type="component" value="Unassembled WGS sequence"/>
</dbReference>
<dbReference type="PANTHER" id="PTHR43226:SF4">
    <property type="entry name" value="XAA-PRO AMINOPEPTIDASE 3"/>
    <property type="match status" value="1"/>
</dbReference>
<evidence type="ECO:0000313" key="8">
    <source>
        <dbReference type="Proteomes" id="UP000494040"/>
    </source>
</evidence>
<evidence type="ECO:0000256" key="4">
    <source>
        <dbReference type="ARBA" id="ARBA00022801"/>
    </source>
</evidence>
<keyword evidence="4" id="KW-0378">Hydrolase</keyword>
<dbReference type="SUPFAM" id="SSF53092">
    <property type="entry name" value="Creatinase/prolidase N-terminal domain"/>
    <property type="match status" value="1"/>
</dbReference>
<dbReference type="Gene3D" id="3.90.230.10">
    <property type="entry name" value="Creatinase/methionine aminopeptidase superfamily"/>
    <property type="match status" value="1"/>
</dbReference>
<dbReference type="Pfam" id="PF05195">
    <property type="entry name" value="AMP_N"/>
    <property type="match status" value="1"/>
</dbReference>
<dbReference type="GO" id="GO:0006508">
    <property type="term" value="P:proteolysis"/>
    <property type="evidence" value="ECO:0007669"/>
    <property type="project" value="TreeGrafter"/>
</dbReference>
<dbReference type="InterPro" id="IPR029149">
    <property type="entry name" value="Creatin/AminoP/Spt16_N"/>
</dbReference>
<sequence length="495" mass="56347">MNTFTRLSWKSNRRCCRLLFGNKHWGRFFHDITLQTACYETTQPVIGQPSPLTHPHLLKPNELVPGFTKKDFIERRDRLAEALVRLKPNGTHLVLIPAAMTQYMSDKIPYVFRQNTDFRYLTGCLEPDSALLLIIKPDGSHKSKLFMRDKNAHTELWEGPRTGVDVAPQLFGIDEAKSINALESELKESAKNCTFWYDFRNPAHRNIHNSVVSFLSNSGSKCLESPIKLIHELRLIKSKAEQDLMLRSAQITSDAITQTIRNTEVGHTEHQLFAMVDYHCRMNGAEYLAYPPVVAAGNNANIIHYINNTQKIMEGELILMDAGCELHGYCSDITRTWPVSKQFTPLQQTLYEIVLDVQTNLISLCSEEKSLDELFKLMCVMLGKRLKEAHVLTKAADSMTLEEMAFKFCPHHVSHYLGMDVHDTGTINRTVHLQEGMVITVEPGIYVNEKNNLAKKEFRGIGVRIEDDVLISNGCAKVLSLCPKRVDELQEIYKT</sequence>
<dbReference type="InterPro" id="IPR052433">
    <property type="entry name" value="X-Pro_dipept-like"/>
</dbReference>
<evidence type="ECO:0000256" key="2">
    <source>
        <dbReference type="ARBA" id="ARBA00008766"/>
    </source>
</evidence>
<dbReference type="AlphaFoldDB" id="A0A8I6RUV3"/>
<dbReference type="Gene3D" id="3.40.350.10">
    <property type="entry name" value="Creatinase/prolidase N-terminal domain"/>
    <property type="match status" value="1"/>
</dbReference>
<dbReference type="InterPro" id="IPR007865">
    <property type="entry name" value="Aminopep_P_N"/>
</dbReference>
<reference evidence="7" key="1">
    <citation type="submission" date="2022-01" db="UniProtKB">
        <authorList>
            <consortium name="EnsemblMetazoa"/>
        </authorList>
    </citation>
    <scope>IDENTIFICATION</scope>
</reference>
<dbReference type="InterPro" id="IPR000994">
    <property type="entry name" value="Pept_M24"/>
</dbReference>
<dbReference type="GO" id="GO:0030145">
    <property type="term" value="F:manganese ion binding"/>
    <property type="evidence" value="ECO:0007669"/>
    <property type="project" value="InterPro"/>
</dbReference>
<keyword evidence="5" id="KW-0464">Manganese</keyword>
<dbReference type="CDD" id="cd01087">
    <property type="entry name" value="Prolidase"/>
    <property type="match status" value="1"/>
</dbReference>
<comment type="similarity">
    <text evidence="2">Belongs to the peptidase M24B family.</text>
</comment>
<dbReference type="OMA" id="DSYFWYL"/>
<dbReference type="GO" id="GO:0005739">
    <property type="term" value="C:mitochondrion"/>
    <property type="evidence" value="ECO:0007669"/>
    <property type="project" value="TreeGrafter"/>
</dbReference>